<dbReference type="AlphaFoldDB" id="A0A167WC16"/>
<proteinExistence type="predicted"/>
<dbReference type="PANTHER" id="PTHR31252">
    <property type="entry name" value="DUF4419 DOMAIN-CONTAINING PROTEIN"/>
    <property type="match status" value="1"/>
</dbReference>
<feature type="signal peptide" evidence="2">
    <location>
        <begin position="1"/>
        <end position="27"/>
    </location>
</feature>
<evidence type="ECO:0000313" key="3">
    <source>
        <dbReference type="EMBL" id="OAA63597.1"/>
    </source>
</evidence>
<evidence type="ECO:0000256" key="1">
    <source>
        <dbReference type="SAM" id="MobiDB-lite"/>
    </source>
</evidence>
<evidence type="ECO:0000313" key="4">
    <source>
        <dbReference type="Proteomes" id="UP000076874"/>
    </source>
</evidence>
<feature type="region of interest" description="Disordered" evidence="1">
    <location>
        <begin position="205"/>
        <end position="235"/>
    </location>
</feature>
<reference evidence="3 4" key="1">
    <citation type="journal article" date="2016" name="Genome Biol. Evol.">
        <title>Divergent and convergent evolution of fungal pathogenicity.</title>
        <authorList>
            <person name="Shang Y."/>
            <person name="Xiao G."/>
            <person name="Zheng P."/>
            <person name="Cen K."/>
            <person name="Zhan S."/>
            <person name="Wang C."/>
        </authorList>
    </citation>
    <scope>NUCLEOTIDE SEQUENCE [LARGE SCALE GENOMIC DNA]</scope>
    <source>
        <strain evidence="3 4">RCEF 264</strain>
    </source>
</reference>
<name>A0A167WC16_9HYPO</name>
<dbReference type="Pfam" id="PF14388">
    <property type="entry name" value="DUF4419"/>
    <property type="match status" value="1"/>
</dbReference>
<dbReference type="STRING" id="1081102.A0A167WC16"/>
<gene>
    <name evidence="3" type="ORF">SPI_03760</name>
</gene>
<comment type="caution">
    <text evidence="3">The sequence shown here is derived from an EMBL/GenBank/DDBJ whole genome shotgun (WGS) entry which is preliminary data.</text>
</comment>
<sequence>MVQISILRAAALVGLLGGAGTAPVVRADVVVLPGGLPRPYTGPPGATSMDDFYRRSAANEFVHARNDTQVLMAVYDDSTFEGVDQVLPSSESVVRGALQAWADHLHLVLRPDEVWFTILSQLFFYASAHPDRVAPLYQPRNASADPMTLRDFEWFRVIQDFKYEAERRCTAPWLMLWAMPNFTTSTVVDEMTSTILLLGQDERHLDGSSRQQMRRRRPVPQQPPSSPSSPRACGLPSVTLQGAADDWAQLLAKLDRLPAFGAEPAAYRAQLVPILRRCLASFNEPDSAATRAFWNQIVTATTGAAPASPATPASAPEMVSGWLAGLFYWDAEGHVFGRRQQNGTANATTTTSDAGETGPTLTLDNVTYPAVAVADLPIAYARAPFLLHDYNNTDRFEAYVLAGTLGKQIAPGPPDGYADALRRANQTALLPTVNATVTTPAAESNTTATRVVSVHSALQPTSAWMLYGPADFGAREQRWVTEPELVDLAGALRSSVVGGANDTQCQWPAGGKR</sequence>
<accession>A0A167WC16</accession>
<dbReference type="InterPro" id="IPR025533">
    <property type="entry name" value="DUF4419"/>
</dbReference>
<dbReference type="Proteomes" id="UP000076874">
    <property type="component" value="Unassembled WGS sequence"/>
</dbReference>
<organism evidence="3 4">
    <name type="scientific">Niveomyces insectorum RCEF 264</name>
    <dbReference type="NCBI Taxonomy" id="1081102"/>
    <lineage>
        <taxon>Eukaryota</taxon>
        <taxon>Fungi</taxon>
        <taxon>Dikarya</taxon>
        <taxon>Ascomycota</taxon>
        <taxon>Pezizomycotina</taxon>
        <taxon>Sordariomycetes</taxon>
        <taxon>Hypocreomycetidae</taxon>
        <taxon>Hypocreales</taxon>
        <taxon>Cordycipitaceae</taxon>
        <taxon>Niveomyces</taxon>
    </lineage>
</organism>
<protein>
    <submittedName>
        <fullName evidence="3">Uncharacterized protein</fullName>
    </submittedName>
</protein>
<dbReference type="EMBL" id="AZHD01000005">
    <property type="protein sequence ID" value="OAA63597.1"/>
    <property type="molecule type" value="Genomic_DNA"/>
</dbReference>
<evidence type="ECO:0000256" key="2">
    <source>
        <dbReference type="SAM" id="SignalP"/>
    </source>
</evidence>
<dbReference type="OrthoDB" id="9978173at2759"/>
<feature type="chain" id="PRO_5007893847" evidence="2">
    <location>
        <begin position="28"/>
        <end position="513"/>
    </location>
</feature>
<keyword evidence="4" id="KW-1185">Reference proteome</keyword>
<keyword evidence="2" id="KW-0732">Signal</keyword>
<dbReference type="PANTHER" id="PTHR31252:SF11">
    <property type="entry name" value="DUF4419 DOMAIN-CONTAINING PROTEIN"/>
    <property type="match status" value="1"/>
</dbReference>